<gene>
    <name evidence="5" type="ORF">G9U51_16695</name>
</gene>
<keyword evidence="2 5" id="KW-0012">Acyltransferase</keyword>
<evidence type="ECO:0000256" key="3">
    <source>
        <dbReference type="SAM" id="Phobius"/>
    </source>
</evidence>
<dbReference type="RefSeq" id="WP_166198704.1">
    <property type="nucleotide sequence ID" value="NZ_JAAOIV010000016.1"/>
</dbReference>
<keyword evidence="3" id="KW-0812">Transmembrane</keyword>
<dbReference type="PANTHER" id="PTHR10434:SF11">
    <property type="entry name" value="1-ACYL-SN-GLYCEROL-3-PHOSPHATE ACYLTRANSFERASE"/>
    <property type="match status" value="1"/>
</dbReference>
<name>A0A967EAF4_9MICO</name>
<evidence type="ECO:0000313" key="6">
    <source>
        <dbReference type="Proteomes" id="UP000744769"/>
    </source>
</evidence>
<accession>A0A967EAF4</accession>
<protein>
    <submittedName>
        <fullName evidence="5">1-acyl-sn-glycerol-3-phosphate acyltransferase</fullName>
    </submittedName>
</protein>
<keyword evidence="3" id="KW-0472">Membrane</keyword>
<evidence type="ECO:0000256" key="1">
    <source>
        <dbReference type="ARBA" id="ARBA00022679"/>
    </source>
</evidence>
<dbReference type="PANTHER" id="PTHR10434">
    <property type="entry name" value="1-ACYL-SN-GLYCEROL-3-PHOSPHATE ACYLTRANSFERASE"/>
    <property type="match status" value="1"/>
</dbReference>
<feature type="transmembrane region" description="Helical" evidence="3">
    <location>
        <begin position="52"/>
        <end position="74"/>
    </location>
</feature>
<evidence type="ECO:0000259" key="4">
    <source>
        <dbReference type="SMART" id="SM00563"/>
    </source>
</evidence>
<feature type="transmembrane region" description="Helical" evidence="3">
    <location>
        <begin position="18"/>
        <end position="40"/>
    </location>
</feature>
<keyword evidence="1" id="KW-0808">Transferase</keyword>
<sequence length="340" mass="37904">MNIPVPPTPVRRIVRDPLYLLAVPVALAVLGLPAWVLSLFARWRWARTPARLFGMAYAAVLLDVSIVFACWRISLLTATGRAPRSRWTTLHQQALDRHLDRFVDRAGRWAGLRLTVEGDEALGGGRSAYLVLGNHAGVGDSLLLAHVISAYLHRVPRIVLKRMLLWDPAMDYLLRRLGAYFLPSARVPYARRQELLAQFVRSVRDGEGVLIFPEGRNWTPGRHDEDREEAIAEGEDAVAEWLGDHPRVLRPRSGGVLRVLAERPDTVPVLTAHRGLQHLTGVGPIWAWLREPTPVTVAVLPAEGLDVSQVGDPRKALADNGVQQWLDEQWARIDAWLAGA</sequence>
<dbReference type="GO" id="GO:0003841">
    <property type="term" value="F:1-acylglycerol-3-phosphate O-acyltransferase activity"/>
    <property type="evidence" value="ECO:0007669"/>
    <property type="project" value="TreeGrafter"/>
</dbReference>
<dbReference type="Pfam" id="PF01553">
    <property type="entry name" value="Acyltransferase"/>
    <property type="match status" value="1"/>
</dbReference>
<keyword evidence="6" id="KW-1185">Reference proteome</keyword>
<dbReference type="GO" id="GO:0006654">
    <property type="term" value="P:phosphatidic acid biosynthetic process"/>
    <property type="evidence" value="ECO:0007669"/>
    <property type="project" value="TreeGrafter"/>
</dbReference>
<dbReference type="Proteomes" id="UP000744769">
    <property type="component" value="Unassembled WGS sequence"/>
</dbReference>
<evidence type="ECO:0000256" key="2">
    <source>
        <dbReference type="ARBA" id="ARBA00023315"/>
    </source>
</evidence>
<dbReference type="EMBL" id="JAAOIV010000016">
    <property type="protein sequence ID" value="NHN57407.1"/>
    <property type="molecule type" value="Genomic_DNA"/>
</dbReference>
<dbReference type="InterPro" id="IPR002123">
    <property type="entry name" value="Plipid/glycerol_acylTrfase"/>
</dbReference>
<feature type="domain" description="Phospholipid/glycerol acyltransferase" evidence="4">
    <location>
        <begin position="129"/>
        <end position="274"/>
    </location>
</feature>
<comment type="caution">
    <text evidence="5">The sequence shown here is derived from an EMBL/GenBank/DDBJ whole genome shotgun (WGS) entry which is preliminary data.</text>
</comment>
<reference evidence="5" key="1">
    <citation type="submission" date="2020-03" db="EMBL/GenBank/DDBJ databases">
        <title>Draft sequencing of Calidifontibacter sp. DB0510.</title>
        <authorList>
            <person name="Kim D.-U."/>
        </authorList>
    </citation>
    <scope>NUCLEOTIDE SEQUENCE</scope>
    <source>
        <strain evidence="5">DB0510</strain>
    </source>
</reference>
<dbReference type="SMART" id="SM00563">
    <property type="entry name" value="PlsC"/>
    <property type="match status" value="1"/>
</dbReference>
<dbReference type="AlphaFoldDB" id="A0A967EAF4"/>
<keyword evidence="3" id="KW-1133">Transmembrane helix</keyword>
<evidence type="ECO:0000313" key="5">
    <source>
        <dbReference type="EMBL" id="NHN57407.1"/>
    </source>
</evidence>
<dbReference type="SUPFAM" id="SSF69593">
    <property type="entry name" value="Glycerol-3-phosphate (1)-acyltransferase"/>
    <property type="match status" value="1"/>
</dbReference>
<organism evidence="5 6">
    <name type="scientific">Metallococcus carri</name>
    <dbReference type="NCBI Taxonomy" id="1656884"/>
    <lineage>
        <taxon>Bacteria</taxon>
        <taxon>Bacillati</taxon>
        <taxon>Actinomycetota</taxon>
        <taxon>Actinomycetes</taxon>
        <taxon>Micrococcales</taxon>
        <taxon>Dermacoccaceae</taxon>
        <taxon>Metallococcus</taxon>
    </lineage>
</organism>
<proteinExistence type="predicted"/>